<dbReference type="InterPro" id="IPR004113">
    <property type="entry name" value="FAD-bd_oxidored_4_C"/>
</dbReference>
<dbReference type="InterPro" id="IPR016166">
    <property type="entry name" value="FAD-bd_PCMH"/>
</dbReference>
<dbReference type="Pfam" id="PF02913">
    <property type="entry name" value="FAD-oxidase_C"/>
    <property type="match status" value="1"/>
</dbReference>
<dbReference type="Proteomes" id="UP000319931">
    <property type="component" value="Unassembled WGS sequence"/>
</dbReference>
<keyword evidence="5" id="KW-0809">Transit peptide</keyword>
<evidence type="ECO:0000256" key="1">
    <source>
        <dbReference type="ARBA" id="ARBA00001974"/>
    </source>
</evidence>
<keyword evidence="10" id="KW-1185">Reference proteome</keyword>
<dbReference type="Pfam" id="PF01565">
    <property type="entry name" value="FAD_binding_4"/>
    <property type="match status" value="1"/>
</dbReference>
<dbReference type="EMBL" id="RCZC01000007">
    <property type="protein sequence ID" value="TPG49437.1"/>
    <property type="molecule type" value="Genomic_DNA"/>
</dbReference>
<evidence type="ECO:0000256" key="7">
    <source>
        <dbReference type="ARBA" id="ARBA00038897"/>
    </source>
</evidence>
<keyword evidence="6" id="KW-0560">Oxidoreductase</keyword>
<evidence type="ECO:0000256" key="3">
    <source>
        <dbReference type="ARBA" id="ARBA00022630"/>
    </source>
</evidence>
<dbReference type="InterPro" id="IPR016171">
    <property type="entry name" value="Vanillyl_alc_oxidase_C-sub2"/>
</dbReference>
<dbReference type="InterPro" id="IPR006094">
    <property type="entry name" value="Oxid_FAD_bind_N"/>
</dbReference>
<keyword evidence="4" id="KW-0274">FAD</keyword>
<dbReference type="EC" id="1.1.2.4" evidence="7"/>
<dbReference type="SUPFAM" id="SSF56176">
    <property type="entry name" value="FAD-binding/transporter-associated domain-like"/>
    <property type="match status" value="1"/>
</dbReference>
<reference evidence="9 10" key="1">
    <citation type="journal article" date="2019" name="Environ. Microbiol.">
        <title>Species interactions and distinct microbial communities in high Arctic permafrost affected cryosols are associated with the CH4 and CO2 gas fluxes.</title>
        <authorList>
            <person name="Altshuler I."/>
            <person name="Hamel J."/>
            <person name="Turney S."/>
            <person name="Magnuson E."/>
            <person name="Levesque R."/>
            <person name="Greer C."/>
            <person name="Whyte L.G."/>
        </authorList>
    </citation>
    <scope>NUCLEOTIDE SEQUENCE [LARGE SCALE GENOMIC DNA]</scope>
    <source>
        <strain evidence="9 10">E6.1</strain>
    </source>
</reference>
<keyword evidence="3" id="KW-0285">Flavoprotein</keyword>
<dbReference type="InterPro" id="IPR016169">
    <property type="entry name" value="FAD-bd_PCMH_sub2"/>
</dbReference>
<dbReference type="GO" id="GO:1903457">
    <property type="term" value="P:lactate catabolic process"/>
    <property type="evidence" value="ECO:0007669"/>
    <property type="project" value="TreeGrafter"/>
</dbReference>
<dbReference type="PANTHER" id="PTHR11748">
    <property type="entry name" value="D-LACTATE DEHYDROGENASE"/>
    <property type="match status" value="1"/>
</dbReference>
<feature type="domain" description="FAD-binding PCMH-type" evidence="8">
    <location>
        <begin position="38"/>
        <end position="218"/>
    </location>
</feature>
<dbReference type="GO" id="GO:0071949">
    <property type="term" value="F:FAD binding"/>
    <property type="evidence" value="ECO:0007669"/>
    <property type="project" value="InterPro"/>
</dbReference>
<name>A0A502FIV5_9SPHN</name>
<dbReference type="GO" id="GO:0004458">
    <property type="term" value="F:D-lactate dehydrogenase (cytochrome) activity"/>
    <property type="evidence" value="ECO:0007669"/>
    <property type="project" value="UniProtKB-EC"/>
</dbReference>
<dbReference type="Gene3D" id="3.30.465.10">
    <property type="match status" value="1"/>
</dbReference>
<organism evidence="9 10">
    <name type="scientific">Sphingomonas glacialis</name>
    <dbReference type="NCBI Taxonomy" id="658225"/>
    <lineage>
        <taxon>Bacteria</taxon>
        <taxon>Pseudomonadati</taxon>
        <taxon>Pseudomonadota</taxon>
        <taxon>Alphaproteobacteria</taxon>
        <taxon>Sphingomonadales</taxon>
        <taxon>Sphingomonadaceae</taxon>
        <taxon>Sphingomonas</taxon>
    </lineage>
</organism>
<accession>A0A502FIV5</accession>
<sequence length="519" mass="54602">MRDARMTLKTQLIAAIGEAAVSEDPALRSVMGNDVYRSGGIPALIVRPESVEALQAAVRVCAAAGVAMVPRGGGASYTDGYLFDAGGHVLFDTGALDSIEIDAENAVVTVGAGATWAKLKDALAAHGLRTPFWGPFSGLAATVGGAVSQNTVSHGSGAYGISAQSVLSLDVVLASGELLKTGASTATRYYGPDLTGLFTGDCGALGIKTTIRLPLIAIREAFEAVSFAFDDFAACHAAVSHAQREGLDDSHFGLDLSLSQGQIGRQEGTSAKLKIARELFAAAPNAFAGVKQLVRMALAGNTAMQAGAYMCHFIVEGVDASDAAARANRLRAVVAPHGREIANSVPSFVRSLPFAPLTNILGPSGERWVPIHGVLPQRQVVAFHEALMALYASRKVEMDRLGIWSGTMFSPASASGFLYEVALYWPDDRTDYHRHTLAPAHIASLKTFDDNAEARAYTHQLKADIIALYQAYGAAHFQIGRAYPYRDRLDPHASALLDTIKAALDPKGLMNPGVLGLGG</sequence>
<dbReference type="InterPro" id="IPR036318">
    <property type="entry name" value="FAD-bd_PCMH-like_sf"/>
</dbReference>
<dbReference type="AlphaFoldDB" id="A0A502FIV5"/>
<comment type="caution">
    <text evidence="9">The sequence shown here is derived from an EMBL/GenBank/DDBJ whole genome shotgun (WGS) entry which is preliminary data.</text>
</comment>
<evidence type="ECO:0000256" key="4">
    <source>
        <dbReference type="ARBA" id="ARBA00022827"/>
    </source>
</evidence>
<evidence type="ECO:0000256" key="6">
    <source>
        <dbReference type="ARBA" id="ARBA00023002"/>
    </source>
</evidence>
<evidence type="ECO:0000256" key="2">
    <source>
        <dbReference type="ARBA" id="ARBA00008000"/>
    </source>
</evidence>
<proteinExistence type="inferred from homology"/>
<dbReference type="GO" id="GO:0008720">
    <property type="term" value="F:D-lactate dehydrogenase (NAD+) activity"/>
    <property type="evidence" value="ECO:0007669"/>
    <property type="project" value="TreeGrafter"/>
</dbReference>
<evidence type="ECO:0000313" key="9">
    <source>
        <dbReference type="EMBL" id="TPG49437.1"/>
    </source>
</evidence>
<gene>
    <name evidence="9" type="ORF">EAH76_19055</name>
</gene>
<comment type="similarity">
    <text evidence="2">Belongs to the FAD-binding oxidoreductase/transferase type 4 family.</text>
</comment>
<evidence type="ECO:0000256" key="5">
    <source>
        <dbReference type="ARBA" id="ARBA00022946"/>
    </source>
</evidence>
<dbReference type="PROSITE" id="PS51387">
    <property type="entry name" value="FAD_PCMH"/>
    <property type="match status" value="1"/>
</dbReference>
<dbReference type="PANTHER" id="PTHR11748:SF111">
    <property type="entry name" value="D-LACTATE DEHYDROGENASE, MITOCHONDRIAL-RELATED"/>
    <property type="match status" value="1"/>
</dbReference>
<dbReference type="SUPFAM" id="SSF55103">
    <property type="entry name" value="FAD-linked oxidases, C-terminal domain"/>
    <property type="match status" value="1"/>
</dbReference>
<evidence type="ECO:0000259" key="8">
    <source>
        <dbReference type="PROSITE" id="PS51387"/>
    </source>
</evidence>
<dbReference type="Gene3D" id="1.10.45.10">
    <property type="entry name" value="Vanillyl-alcohol Oxidase, Chain A, domain 4"/>
    <property type="match status" value="1"/>
</dbReference>
<evidence type="ECO:0000313" key="10">
    <source>
        <dbReference type="Proteomes" id="UP000319931"/>
    </source>
</evidence>
<dbReference type="OrthoDB" id="9811557at2"/>
<protein>
    <recommendedName>
        <fullName evidence="7">D-lactate dehydrogenase (cytochrome)</fullName>
        <ecNumber evidence="7">1.1.2.4</ecNumber>
    </recommendedName>
</protein>
<comment type="cofactor">
    <cofactor evidence="1">
        <name>FAD</name>
        <dbReference type="ChEBI" id="CHEBI:57692"/>
    </cofactor>
</comment>
<dbReference type="InterPro" id="IPR016164">
    <property type="entry name" value="FAD-linked_Oxase-like_C"/>
</dbReference>